<organism evidence="1 2">
    <name type="scientific">Flavobacterium orientale</name>
    <dbReference type="NCBI Taxonomy" id="1756020"/>
    <lineage>
        <taxon>Bacteria</taxon>
        <taxon>Pseudomonadati</taxon>
        <taxon>Bacteroidota</taxon>
        <taxon>Flavobacteriia</taxon>
        <taxon>Flavobacteriales</taxon>
        <taxon>Flavobacteriaceae</taxon>
        <taxon>Flavobacterium</taxon>
    </lineage>
</organism>
<reference evidence="1" key="2">
    <citation type="submission" date="2020-09" db="EMBL/GenBank/DDBJ databases">
        <authorList>
            <person name="Sun Q."/>
            <person name="Zhou Y."/>
        </authorList>
    </citation>
    <scope>NUCLEOTIDE SEQUENCE</scope>
    <source>
        <strain evidence="1">CGMCC 1.12506</strain>
    </source>
</reference>
<dbReference type="RefSeq" id="WP_188362935.1">
    <property type="nucleotide sequence ID" value="NZ_BMFG01000011.1"/>
</dbReference>
<dbReference type="Proteomes" id="UP000625735">
    <property type="component" value="Unassembled WGS sequence"/>
</dbReference>
<evidence type="ECO:0000313" key="1">
    <source>
        <dbReference type="EMBL" id="GGD34160.1"/>
    </source>
</evidence>
<comment type="caution">
    <text evidence="1">The sequence shown here is derived from an EMBL/GenBank/DDBJ whole genome shotgun (WGS) entry which is preliminary data.</text>
</comment>
<dbReference type="PROSITE" id="PS51257">
    <property type="entry name" value="PROKAR_LIPOPROTEIN"/>
    <property type="match status" value="1"/>
</dbReference>
<gene>
    <name evidence="1" type="ORF">GCM10011343_25120</name>
</gene>
<protein>
    <recommendedName>
        <fullName evidence="3">Lipoprotein</fullName>
    </recommendedName>
</protein>
<reference evidence="1" key="1">
    <citation type="journal article" date="2014" name="Int. J. Syst. Evol. Microbiol.">
        <title>Complete genome sequence of Corynebacterium casei LMG S-19264T (=DSM 44701T), isolated from a smear-ripened cheese.</title>
        <authorList>
            <consortium name="US DOE Joint Genome Institute (JGI-PGF)"/>
            <person name="Walter F."/>
            <person name="Albersmeier A."/>
            <person name="Kalinowski J."/>
            <person name="Ruckert C."/>
        </authorList>
    </citation>
    <scope>NUCLEOTIDE SEQUENCE</scope>
    <source>
        <strain evidence="1">CGMCC 1.12506</strain>
    </source>
</reference>
<dbReference type="AlphaFoldDB" id="A0A917DGQ2"/>
<dbReference type="EMBL" id="BMFG01000011">
    <property type="protein sequence ID" value="GGD34160.1"/>
    <property type="molecule type" value="Genomic_DNA"/>
</dbReference>
<evidence type="ECO:0008006" key="3">
    <source>
        <dbReference type="Google" id="ProtNLM"/>
    </source>
</evidence>
<keyword evidence="2" id="KW-1185">Reference proteome</keyword>
<accession>A0A917DGQ2</accession>
<sequence>MKNLAILFFALLLISCKEPLVQFSEVQPENFKNLNSFPKKMIGNYYDSENEIDLEISKYMIVKKSILKDTFNVKGLSEVEILKGDTLVNTRTFEKTFVKKINDTLFTNILFKDTIFSINNDNILRKMKGYYFLNTKYSDNNWVVKKLFLKNGLLNMNDISTTEEIQMLEEIMETKKDTALAFVIKPTKNQFREFVKKNGFSNGEMYIKI</sequence>
<evidence type="ECO:0000313" key="2">
    <source>
        <dbReference type="Proteomes" id="UP000625735"/>
    </source>
</evidence>
<proteinExistence type="predicted"/>
<name>A0A917DGQ2_9FLAO</name>